<evidence type="ECO:0000256" key="2">
    <source>
        <dbReference type="ARBA" id="ARBA00023002"/>
    </source>
</evidence>
<evidence type="ECO:0000256" key="3">
    <source>
        <dbReference type="SAM" id="MobiDB-lite"/>
    </source>
</evidence>
<comment type="cofactor">
    <cofactor evidence="1">
        <name>Zn(2+)</name>
        <dbReference type="ChEBI" id="CHEBI:29105"/>
    </cofactor>
</comment>
<protein>
    <recommendedName>
        <fullName evidence="8">Zinc-binding alcohol dehydrogenase</fullName>
    </recommendedName>
</protein>
<dbReference type="PANTHER" id="PTHR43401">
    <property type="entry name" value="L-THREONINE 3-DEHYDROGENASE"/>
    <property type="match status" value="1"/>
</dbReference>
<dbReference type="Proteomes" id="UP000219994">
    <property type="component" value="Unassembled WGS sequence"/>
</dbReference>
<dbReference type="InterPro" id="IPR013154">
    <property type="entry name" value="ADH-like_N"/>
</dbReference>
<feature type="domain" description="Alcohol dehydrogenase-like C-terminal" evidence="4">
    <location>
        <begin position="170"/>
        <end position="293"/>
    </location>
</feature>
<evidence type="ECO:0008006" key="8">
    <source>
        <dbReference type="Google" id="ProtNLM"/>
    </source>
</evidence>
<dbReference type="Pfam" id="PF00107">
    <property type="entry name" value="ADH_zinc_N"/>
    <property type="match status" value="1"/>
</dbReference>
<dbReference type="InterPro" id="IPR011032">
    <property type="entry name" value="GroES-like_sf"/>
</dbReference>
<gene>
    <name evidence="6" type="ORF">B5766_11530</name>
</gene>
<dbReference type="InterPro" id="IPR050129">
    <property type="entry name" value="Zn_alcohol_dh"/>
</dbReference>
<keyword evidence="2" id="KW-0560">Oxidoreductase</keyword>
<dbReference type="GO" id="GO:0016491">
    <property type="term" value="F:oxidoreductase activity"/>
    <property type="evidence" value="ECO:0007669"/>
    <property type="project" value="UniProtKB-KW"/>
</dbReference>
<comment type="caution">
    <text evidence="6">The sequence shown here is derived from an EMBL/GenBank/DDBJ whole genome shotgun (WGS) entry which is preliminary data.</text>
</comment>
<accession>A0A2A6FNG6</accession>
<reference evidence="7" key="1">
    <citation type="submission" date="2017-03" db="EMBL/GenBank/DDBJ databases">
        <authorList>
            <person name="Lund M.B."/>
        </authorList>
    </citation>
    <scope>NUCLEOTIDE SEQUENCE [LARGE SCALE GENOMIC DNA]</scope>
</reference>
<dbReference type="SUPFAM" id="SSF50129">
    <property type="entry name" value="GroES-like"/>
    <property type="match status" value="1"/>
</dbReference>
<proteinExistence type="predicted"/>
<feature type="region of interest" description="Disordered" evidence="3">
    <location>
        <begin position="341"/>
        <end position="362"/>
    </location>
</feature>
<evidence type="ECO:0000313" key="6">
    <source>
        <dbReference type="EMBL" id="PDQ34432.1"/>
    </source>
</evidence>
<name>A0A2A6FNG6_9MICO</name>
<dbReference type="Gene3D" id="3.40.50.720">
    <property type="entry name" value="NAD(P)-binding Rossmann-like Domain"/>
    <property type="match status" value="1"/>
</dbReference>
<sequence>MKALVYDGPRTLSIRESREPIAGEGKAVITVIATGICGSDAHGYTGETGRRVTGQIMGHELVGRIAHDAPGLPAHTLVTVNPLIGCGECEYCEVGETQGCATAVVIGVDPALPGSFAEQLVVPIGNVVPLSESTPVLHGALVEPLAVGYHAVMRGDPVPDDRLVVIGGGPIGQAVAIGARRAGVTRILVSEPVSARRELLERLGFASTVPDALPDASVSELGGKPTLVVDAVGIDHTIASALQNSTTRARIVLVGMGASIMTFAPYALTVAERTLIGSYCYSRAHFESTANWVAHVRPELDLLIGSTRPLTDGPAAFQSVASGDGEANKVMLLSQQLDSGRVADTTTTPVPGRYSERFRTDH</sequence>
<organism evidence="6 7">
    <name type="scientific">Candidatus Lumbricidiphila eiseniae</name>
    <dbReference type="NCBI Taxonomy" id="1969409"/>
    <lineage>
        <taxon>Bacteria</taxon>
        <taxon>Bacillati</taxon>
        <taxon>Actinomycetota</taxon>
        <taxon>Actinomycetes</taxon>
        <taxon>Micrococcales</taxon>
        <taxon>Microbacteriaceae</taxon>
        <taxon>Candidatus Lumbricidiphila</taxon>
    </lineage>
</organism>
<evidence type="ECO:0000256" key="1">
    <source>
        <dbReference type="ARBA" id="ARBA00001947"/>
    </source>
</evidence>
<dbReference type="SUPFAM" id="SSF51735">
    <property type="entry name" value="NAD(P)-binding Rossmann-fold domains"/>
    <property type="match status" value="1"/>
</dbReference>
<evidence type="ECO:0000259" key="4">
    <source>
        <dbReference type="Pfam" id="PF00107"/>
    </source>
</evidence>
<dbReference type="Gene3D" id="3.90.180.10">
    <property type="entry name" value="Medium-chain alcohol dehydrogenases, catalytic domain"/>
    <property type="match status" value="1"/>
</dbReference>
<feature type="domain" description="Alcohol dehydrogenase-like N-terminal" evidence="5">
    <location>
        <begin position="23"/>
        <end position="131"/>
    </location>
</feature>
<dbReference type="PANTHER" id="PTHR43401:SF2">
    <property type="entry name" value="L-THREONINE 3-DEHYDROGENASE"/>
    <property type="match status" value="1"/>
</dbReference>
<dbReference type="InterPro" id="IPR036291">
    <property type="entry name" value="NAD(P)-bd_dom_sf"/>
</dbReference>
<evidence type="ECO:0000313" key="7">
    <source>
        <dbReference type="Proteomes" id="UP000219994"/>
    </source>
</evidence>
<dbReference type="AlphaFoldDB" id="A0A2A6FNG6"/>
<dbReference type="InterPro" id="IPR013149">
    <property type="entry name" value="ADH-like_C"/>
</dbReference>
<dbReference type="EMBL" id="NAEP01000053">
    <property type="protein sequence ID" value="PDQ34432.1"/>
    <property type="molecule type" value="Genomic_DNA"/>
</dbReference>
<evidence type="ECO:0000259" key="5">
    <source>
        <dbReference type="Pfam" id="PF08240"/>
    </source>
</evidence>
<dbReference type="Pfam" id="PF08240">
    <property type="entry name" value="ADH_N"/>
    <property type="match status" value="1"/>
</dbReference>